<keyword evidence="11" id="KW-1015">Disulfide bond</keyword>
<dbReference type="SMART" id="SM01002">
    <property type="entry name" value="AlaDh_PNT_C"/>
    <property type="match status" value="1"/>
</dbReference>
<dbReference type="SUPFAM" id="SSF51735">
    <property type="entry name" value="NAD(P)-binding Rossmann-fold domains"/>
    <property type="match status" value="1"/>
</dbReference>
<comment type="subunit">
    <text evidence="4">Monomer.</text>
</comment>
<evidence type="ECO:0000256" key="13">
    <source>
        <dbReference type="ARBA" id="ARBA00047860"/>
    </source>
</evidence>
<evidence type="ECO:0000256" key="16">
    <source>
        <dbReference type="PIRSR" id="PIRSR018250-3"/>
    </source>
</evidence>
<feature type="binding site" evidence="16">
    <location>
        <position position="233"/>
    </location>
    <ligand>
        <name>NAD(+)</name>
        <dbReference type="ChEBI" id="CHEBI:57540"/>
    </ligand>
</feature>
<dbReference type="PANTHER" id="PTHR11133">
    <property type="entry name" value="SACCHAROPINE DEHYDROGENASE"/>
    <property type="match status" value="1"/>
</dbReference>
<evidence type="ECO:0000256" key="6">
    <source>
        <dbReference type="ARBA" id="ARBA00021221"/>
    </source>
</evidence>
<feature type="active site" description="Proton acceptor" evidence="15">
    <location>
        <position position="83"/>
    </location>
</feature>
<keyword evidence="8 14" id="KW-0560">Oxidoreductase</keyword>
<feature type="binding site" evidence="16">
    <location>
        <position position="284"/>
    </location>
    <ligand>
        <name>NAD(+)</name>
        <dbReference type="ChEBI" id="CHEBI:57540"/>
    </ligand>
</feature>
<keyword evidence="10 14" id="KW-0457">Lysine biosynthesis</keyword>
<dbReference type="GO" id="GO:0019878">
    <property type="term" value="P:lysine biosynthetic process via aminoadipic acid"/>
    <property type="evidence" value="ECO:0007669"/>
    <property type="project" value="TreeGrafter"/>
</dbReference>
<sequence length="365" mass="39777">MDSNTAMAPTIIHLRHEDKPLEHRSALTPTTAKALLDAGYTVNVERSPARIFDDDEFSSVGCSLVPTGSWREAPADHIIVGLKELPEEEFPLKHVHVQFAHCYKGSGGWETVLARFPRGGGALLDLEFLQDPNTGRRVAAFGYSAGFSGSALALKNWAWQQTHPATEPLPGVESYPNEGALIADIKGALEAARAKAGRLPRVIVIGALGRCGRGAVDMCLKAGIPDDHILKWDMEETAKGGPFQEIHESDIFVNCIYLTSKIPHFVNLESLKKPGRKLTVVCDVSADTTNPNPTVPVEGLEGEPLSVISIDHLPSLLPRESSEAFSNDLLPYLLKLNDWQNDPVWAGAKKLFDEKVKTLPKDALN</sequence>
<dbReference type="AlphaFoldDB" id="A0AAN7YYJ2"/>
<evidence type="ECO:0000256" key="7">
    <source>
        <dbReference type="ARBA" id="ARBA00022605"/>
    </source>
</evidence>
<dbReference type="InterPro" id="IPR007886">
    <property type="entry name" value="AlaDH/PNT_N"/>
</dbReference>
<evidence type="ECO:0000259" key="18">
    <source>
        <dbReference type="SMART" id="SM01002"/>
    </source>
</evidence>
<dbReference type="Proteomes" id="UP001305414">
    <property type="component" value="Unassembled WGS sequence"/>
</dbReference>
<evidence type="ECO:0000256" key="3">
    <source>
        <dbReference type="ARBA" id="ARBA00005689"/>
    </source>
</evidence>
<dbReference type="InterPro" id="IPR027281">
    <property type="entry name" value="Lys1"/>
</dbReference>
<comment type="similarity">
    <text evidence="3 14">Belongs to the AlaDH/PNT family.</text>
</comment>
<organism evidence="20 21">
    <name type="scientific">Xylaria bambusicola</name>
    <dbReference type="NCBI Taxonomy" id="326684"/>
    <lineage>
        <taxon>Eukaryota</taxon>
        <taxon>Fungi</taxon>
        <taxon>Dikarya</taxon>
        <taxon>Ascomycota</taxon>
        <taxon>Pezizomycotina</taxon>
        <taxon>Sordariomycetes</taxon>
        <taxon>Xylariomycetidae</taxon>
        <taxon>Xylariales</taxon>
        <taxon>Xylariaceae</taxon>
        <taxon>Xylaria</taxon>
    </lineage>
</organism>
<evidence type="ECO:0000256" key="9">
    <source>
        <dbReference type="ARBA" id="ARBA00023027"/>
    </source>
</evidence>
<comment type="caution">
    <text evidence="20">The sequence shown here is derived from an EMBL/GenBank/DDBJ whole genome shotgun (WGS) entry which is preliminary data.</text>
</comment>
<protein>
    <recommendedName>
        <fullName evidence="6 14">Saccharopine dehydrogenase [NAD(+), L-lysine-forming]</fullName>
        <shortName evidence="14">SDH</shortName>
        <ecNumber evidence="5 14">1.5.1.7</ecNumber>
    </recommendedName>
    <alternativeName>
        <fullName evidence="12 14">Lysine--2-oxoglutarate reductase</fullName>
    </alternativeName>
</protein>
<keyword evidence="9 14" id="KW-0520">NAD</keyword>
<name>A0AAN7YYJ2_9PEZI</name>
<dbReference type="PANTHER" id="PTHR11133:SF23">
    <property type="entry name" value="SACCHAROPINE DEHYDROGENASE [NAD(+), L-LYSINE-FORMING]"/>
    <property type="match status" value="1"/>
</dbReference>
<dbReference type="FunFam" id="3.40.50.720:FF:000217">
    <property type="entry name" value="Saccharopine dehydrogenase [NAD(+), L-lysine-forming]"/>
    <property type="match status" value="1"/>
</dbReference>
<feature type="binding site" evidence="16">
    <location>
        <begin position="209"/>
        <end position="210"/>
    </location>
    <ligand>
        <name>NAD(+)</name>
        <dbReference type="ChEBI" id="CHEBI:57540"/>
    </ligand>
</feature>
<dbReference type="EMBL" id="JAWHQM010000016">
    <property type="protein sequence ID" value="KAK5630500.1"/>
    <property type="molecule type" value="Genomic_DNA"/>
</dbReference>
<feature type="disulfide bond" evidence="17">
    <location>
        <begin position="211"/>
        <end position="255"/>
    </location>
</feature>
<evidence type="ECO:0000313" key="21">
    <source>
        <dbReference type="Proteomes" id="UP001305414"/>
    </source>
</evidence>
<comment type="pathway">
    <text evidence="2 14">Amino-acid biosynthesis; L-lysine biosynthesis via AAA pathway; L-lysine from L-alpha-aminoadipate (fungal route): step 3/3.</text>
</comment>
<dbReference type="Pfam" id="PF05222">
    <property type="entry name" value="AlaDh_PNT_N"/>
    <property type="match status" value="1"/>
</dbReference>
<keyword evidence="7 14" id="KW-0028">Amino-acid biosynthesis</keyword>
<evidence type="ECO:0000259" key="19">
    <source>
        <dbReference type="SMART" id="SM01003"/>
    </source>
</evidence>
<evidence type="ECO:0000256" key="8">
    <source>
        <dbReference type="ARBA" id="ARBA00023002"/>
    </source>
</evidence>
<dbReference type="SMART" id="SM01003">
    <property type="entry name" value="AlaDh_PNT_N"/>
    <property type="match status" value="1"/>
</dbReference>
<feature type="domain" description="Alanine dehydrogenase/pyridine nucleotide transhydrogenase NAD(H)-binding" evidence="18">
    <location>
        <begin position="181"/>
        <end position="309"/>
    </location>
</feature>
<gene>
    <name evidence="20" type="ORF">RRF57_006215</name>
</gene>
<evidence type="ECO:0000256" key="15">
    <source>
        <dbReference type="PIRSR" id="PIRSR018250-1"/>
    </source>
</evidence>
<evidence type="ECO:0000313" key="20">
    <source>
        <dbReference type="EMBL" id="KAK5630500.1"/>
    </source>
</evidence>
<dbReference type="GO" id="GO:0005737">
    <property type="term" value="C:cytoplasm"/>
    <property type="evidence" value="ECO:0007669"/>
    <property type="project" value="TreeGrafter"/>
</dbReference>
<evidence type="ECO:0000256" key="17">
    <source>
        <dbReference type="PIRSR" id="PIRSR018250-4"/>
    </source>
</evidence>
<accession>A0AAN7YYJ2</accession>
<evidence type="ECO:0000256" key="10">
    <source>
        <dbReference type="ARBA" id="ARBA00023154"/>
    </source>
</evidence>
<comment type="catalytic activity">
    <reaction evidence="13 14">
        <text>L-saccharopine + NAD(+) + H2O = L-lysine + 2-oxoglutarate + NADH + H(+)</text>
        <dbReference type="Rhea" id="RHEA:12440"/>
        <dbReference type="ChEBI" id="CHEBI:15377"/>
        <dbReference type="ChEBI" id="CHEBI:15378"/>
        <dbReference type="ChEBI" id="CHEBI:16810"/>
        <dbReference type="ChEBI" id="CHEBI:32551"/>
        <dbReference type="ChEBI" id="CHEBI:57540"/>
        <dbReference type="ChEBI" id="CHEBI:57945"/>
        <dbReference type="ChEBI" id="CHEBI:57951"/>
        <dbReference type="EC" id="1.5.1.7"/>
    </reaction>
</comment>
<dbReference type="EC" id="1.5.1.7" evidence="5 14"/>
<feature type="active site" description="Proton donor" evidence="15">
    <location>
        <position position="101"/>
    </location>
</feature>
<dbReference type="InterPro" id="IPR051168">
    <property type="entry name" value="AASS"/>
</dbReference>
<dbReference type="CDD" id="cd12188">
    <property type="entry name" value="SDH"/>
    <property type="match status" value="1"/>
</dbReference>
<reference evidence="20 21" key="1">
    <citation type="submission" date="2023-10" db="EMBL/GenBank/DDBJ databases">
        <title>Draft genome sequence of Xylaria bambusicola isolate GMP-LS, the root and basal stem rot pathogen of sugarcane in Indonesia.</title>
        <authorList>
            <person name="Selvaraj P."/>
            <person name="Muralishankar V."/>
            <person name="Muruganantham S."/>
            <person name="Sp S."/>
            <person name="Haryani S."/>
            <person name="Lau K.J.X."/>
            <person name="Naqvi N.I."/>
        </authorList>
    </citation>
    <scope>NUCLEOTIDE SEQUENCE [LARGE SCALE GENOMIC DNA]</scope>
    <source>
        <strain evidence="20">GMP-LS</strain>
    </source>
</reference>
<evidence type="ECO:0000256" key="4">
    <source>
        <dbReference type="ARBA" id="ARBA00011245"/>
    </source>
</evidence>
<feature type="binding site" evidence="16">
    <location>
        <begin position="310"/>
        <end position="313"/>
    </location>
    <ligand>
        <name>NAD(+)</name>
        <dbReference type="ChEBI" id="CHEBI:57540"/>
    </ligand>
</feature>
<comment type="function">
    <text evidence="1">Catalyzes the NAD(+)-dependent cleavage of saccharopine to L-lysine and 2-oxoglutarate, the final step in the alpha-aminoadipate (AAA) pathway for lysin biosynthesis.</text>
</comment>
<keyword evidence="21" id="KW-1185">Reference proteome</keyword>
<dbReference type="InterPro" id="IPR007698">
    <property type="entry name" value="AlaDH/PNT_NAD(H)-bd"/>
</dbReference>
<feature type="domain" description="Alanine dehydrogenase/pyridine nucleotide transhydrogenase N-terminal" evidence="19">
    <location>
        <begin position="13"/>
        <end position="148"/>
    </location>
</feature>
<feature type="binding site" evidence="16">
    <location>
        <position position="237"/>
    </location>
    <ligand>
        <name>NAD(+)</name>
        <dbReference type="ChEBI" id="CHEBI:57540"/>
    </ligand>
</feature>
<evidence type="ECO:0000256" key="11">
    <source>
        <dbReference type="ARBA" id="ARBA00023157"/>
    </source>
</evidence>
<evidence type="ECO:0000256" key="5">
    <source>
        <dbReference type="ARBA" id="ARBA00012847"/>
    </source>
</evidence>
<feature type="binding site" evidence="16">
    <location>
        <position position="257"/>
    </location>
    <ligand>
        <name>NAD(+)</name>
        <dbReference type="ChEBI" id="CHEBI:57540"/>
    </ligand>
</feature>
<dbReference type="Gene3D" id="3.40.50.720">
    <property type="entry name" value="NAD(P)-binding Rossmann-like Domain"/>
    <property type="match status" value="2"/>
</dbReference>
<evidence type="ECO:0000256" key="1">
    <source>
        <dbReference type="ARBA" id="ARBA00004078"/>
    </source>
</evidence>
<proteinExistence type="inferred from homology"/>
<feature type="binding site" evidence="16">
    <location>
        <position position="136"/>
    </location>
    <ligand>
        <name>NAD(+)</name>
        <dbReference type="ChEBI" id="CHEBI:57540"/>
    </ligand>
</feature>
<dbReference type="FunFam" id="3.40.50.720:FF:000627">
    <property type="entry name" value="Saccharopine dehydrogenase [NAD(+), L-lysine-forming]"/>
    <property type="match status" value="1"/>
</dbReference>
<evidence type="ECO:0000256" key="14">
    <source>
        <dbReference type="PIRNR" id="PIRNR018250"/>
    </source>
</evidence>
<evidence type="ECO:0000256" key="2">
    <source>
        <dbReference type="ARBA" id="ARBA00004884"/>
    </source>
</evidence>
<dbReference type="PIRSF" id="PIRSF018250">
    <property type="entry name" value="Saccharopine_DH_Lys"/>
    <property type="match status" value="1"/>
</dbReference>
<dbReference type="InterPro" id="IPR036291">
    <property type="entry name" value="NAD(P)-bd_dom_sf"/>
</dbReference>
<dbReference type="GO" id="GO:0004754">
    <property type="term" value="F:saccharopine dehydrogenase (NAD+, L-lysine-forming) activity"/>
    <property type="evidence" value="ECO:0007669"/>
    <property type="project" value="UniProtKB-EC"/>
</dbReference>
<evidence type="ECO:0000256" key="12">
    <source>
        <dbReference type="ARBA" id="ARBA00033228"/>
    </source>
</evidence>
<dbReference type="SUPFAM" id="SSF52283">
    <property type="entry name" value="Formate/glycerate dehydrogenase catalytic domain-like"/>
    <property type="match status" value="1"/>
</dbReference>